<proteinExistence type="predicted"/>
<reference evidence="2 3" key="1">
    <citation type="journal article" date="2014" name="J. Biotechnol.">
        <title>Complete genome sequence of the actinobacterium Actinoplanes friuliensis HAG 010964, producer of the lipopeptide antibiotic friulimycin.</title>
        <authorList>
            <person name="Ruckert C."/>
            <person name="Szczepanowski R."/>
            <person name="Albersmeier A."/>
            <person name="Goesmann A."/>
            <person name="Fischer N."/>
            <person name="Steinkamper A."/>
            <person name="Puhler A."/>
            <person name="Biener R."/>
            <person name="Schwartz D."/>
            <person name="Kalinowski J."/>
        </authorList>
    </citation>
    <scope>NUCLEOTIDE SEQUENCE [LARGE SCALE GENOMIC DNA]</scope>
    <source>
        <strain evidence="2 3">DSM 7358</strain>
    </source>
</reference>
<accession>U5W4J7</accession>
<organism evidence="2 3">
    <name type="scientific">Actinoplanes friuliensis DSM 7358</name>
    <dbReference type="NCBI Taxonomy" id="1246995"/>
    <lineage>
        <taxon>Bacteria</taxon>
        <taxon>Bacillati</taxon>
        <taxon>Actinomycetota</taxon>
        <taxon>Actinomycetes</taxon>
        <taxon>Micromonosporales</taxon>
        <taxon>Micromonosporaceae</taxon>
        <taxon>Actinoplanes</taxon>
    </lineage>
</organism>
<dbReference type="InterPro" id="IPR029058">
    <property type="entry name" value="AB_hydrolase_fold"/>
</dbReference>
<dbReference type="EMBL" id="CP006272">
    <property type="protein sequence ID" value="AGZ42856.1"/>
    <property type="molecule type" value="Genomic_DNA"/>
</dbReference>
<dbReference type="Proteomes" id="UP000017746">
    <property type="component" value="Chromosome"/>
</dbReference>
<dbReference type="AlphaFoldDB" id="U5W4J7"/>
<sequence length="260" mass="28489">MVLLHGFGLDHRSLLPLEPVFERSGRWRRIYLDMPGATGSPANGLGSTQEVAEAVAGEIRARVGDEPFAVLGNSFGGMIARYVAHELRSQVLGLATVAGVFVARHDRRTVPARTVLRREPGIVPLLGAELDEYRADAVVESVDDARVFLEYVLPGVRAADQPALERIAERYSLDREPEDAHPEPFTQPALHITGRQDDVVGYSDAWSRDGHYPRASFAVLDAAGHNLLNEQRDLCAALITDWLRRIVSAVPEDLRPSGTG</sequence>
<dbReference type="KEGG" id="afs:AFR_22930"/>
<dbReference type="HOGENOM" id="CLU_088923_0_0_11"/>
<evidence type="ECO:0000313" key="3">
    <source>
        <dbReference type="Proteomes" id="UP000017746"/>
    </source>
</evidence>
<keyword evidence="2" id="KW-0378">Hydrolase</keyword>
<dbReference type="STRING" id="1246995.AFR_22930"/>
<name>U5W4J7_9ACTN</name>
<evidence type="ECO:0000313" key="2">
    <source>
        <dbReference type="EMBL" id="AGZ42856.1"/>
    </source>
</evidence>
<dbReference type="Pfam" id="PF00561">
    <property type="entry name" value="Abhydrolase_1"/>
    <property type="match status" value="1"/>
</dbReference>
<dbReference type="PANTHER" id="PTHR43798">
    <property type="entry name" value="MONOACYLGLYCEROL LIPASE"/>
    <property type="match status" value="1"/>
</dbReference>
<dbReference type="Gene3D" id="3.40.50.1820">
    <property type="entry name" value="alpha/beta hydrolase"/>
    <property type="match status" value="1"/>
</dbReference>
<protein>
    <submittedName>
        <fullName evidence="2">Alpha/beta hydrolase fold protein</fullName>
    </submittedName>
</protein>
<dbReference type="PANTHER" id="PTHR43798:SF6">
    <property type="entry name" value="HYDROLASE, PUTATIVE (AFU_ORTHOLOGUE AFUA_4G13070)-RELATED"/>
    <property type="match status" value="1"/>
</dbReference>
<evidence type="ECO:0000259" key="1">
    <source>
        <dbReference type="Pfam" id="PF00561"/>
    </source>
</evidence>
<feature type="domain" description="AB hydrolase-1" evidence="1">
    <location>
        <begin position="1"/>
        <end position="226"/>
    </location>
</feature>
<dbReference type="GO" id="GO:0016787">
    <property type="term" value="F:hydrolase activity"/>
    <property type="evidence" value="ECO:0007669"/>
    <property type="project" value="UniProtKB-KW"/>
</dbReference>
<dbReference type="InterPro" id="IPR050266">
    <property type="entry name" value="AB_hydrolase_sf"/>
</dbReference>
<keyword evidence="3" id="KW-1185">Reference proteome</keyword>
<dbReference type="SUPFAM" id="SSF53474">
    <property type="entry name" value="alpha/beta-Hydrolases"/>
    <property type="match status" value="1"/>
</dbReference>
<dbReference type="PATRIC" id="fig|1246995.3.peg.4647"/>
<dbReference type="InterPro" id="IPR000073">
    <property type="entry name" value="AB_hydrolase_1"/>
</dbReference>
<gene>
    <name evidence="2" type="ORF">AFR_22930</name>
</gene>
<dbReference type="eggNOG" id="COG1073">
    <property type="taxonomic scope" value="Bacteria"/>
</dbReference>